<gene>
    <name evidence="1" type="ORF">EVAR_59608_1</name>
</gene>
<keyword evidence="2" id="KW-1185">Reference proteome</keyword>
<evidence type="ECO:0000313" key="1">
    <source>
        <dbReference type="EMBL" id="GBP84921.1"/>
    </source>
</evidence>
<proteinExistence type="predicted"/>
<comment type="caution">
    <text evidence="1">The sequence shown here is derived from an EMBL/GenBank/DDBJ whole genome shotgun (WGS) entry which is preliminary data.</text>
</comment>
<dbReference type="EMBL" id="BGZK01001706">
    <property type="protein sequence ID" value="GBP84921.1"/>
    <property type="molecule type" value="Genomic_DNA"/>
</dbReference>
<organism evidence="1 2">
    <name type="scientific">Eumeta variegata</name>
    <name type="common">Bagworm moth</name>
    <name type="synonym">Eumeta japonica</name>
    <dbReference type="NCBI Taxonomy" id="151549"/>
    <lineage>
        <taxon>Eukaryota</taxon>
        <taxon>Metazoa</taxon>
        <taxon>Ecdysozoa</taxon>
        <taxon>Arthropoda</taxon>
        <taxon>Hexapoda</taxon>
        <taxon>Insecta</taxon>
        <taxon>Pterygota</taxon>
        <taxon>Neoptera</taxon>
        <taxon>Endopterygota</taxon>
        <taxon>Lepidoptera</taxon>
        <taxon>Glossata</taxon>
        <taxon>Ditrysia</taxon>
        <taxon>Tineoidea</taxon>
        <taxon>Psychidae</taxon>
        <taxon>Oiketicinae</taxon>
        <taxon>Eumeta</taxon>
    </lineage>
</organism>
<accession>A0A4C1Z7V3</accession>
<dbReference type="AlphaFoldDB" id="A0A4C1Z7V3"/>
<dbReference type="Proteomes" id="UP000299102">
    <property type="component" value="Unassembled WGS sequence"/>
</dbReference>
<name>A0A4C1Z7V3_EUMVA</name>
<sequence length="88" mass="9898">MERPHRDVLDVDDPGLSTAQFPYALTNGNPVFIAPSLRKHFSRYNVPDDPVGQTIDIGHEIFIMSRGQNIESHNGRIRPAGQLLPYDD</sequence>
<reference evidence="1 2" key="1">
    <citation type="journal article" date="2019" name="Commun. Biol.">
        <title>The bagworm genome reveals a unique fibroin gene that provides high tensile strength.</title>
        <authorList>
            <person name="Kono N."/>
            <person name="Nakamura H."/>
            <person name="Ohtoshi R."/>
            <person name="Tomita M."/>
            <person name="Numata K."/>
            <person name="Arakawa K."/>
        </authorList>
    </citation>
    <scope>NUCLEOTIDE SEQUENCE [LARGE SCALE GENOMIC DNA]</scope>
</reference>
<protein>
    <submittedName>
        <fullName evidence="1">Uncharacterized protein</fullName>
    </submittedName>
</protein>
<evidence type="ECO:0000313" key="2">
    <source>
        <dbReference type="Proteomes" id="UP000299102"/>
    </source>
</evidence>